<name>A0ABV7VQW1_9GAMM</name>
<gene>
    <name evidence="4" type="primary">egtD</name>
    <name evidence="4" type="ORF">ACFOMG_03970</name>
</gene>
<dbReference type="PANTHER" id="PTHR43397">
    <property type="entry name" value="ERGOTHIONEINE BIOSYNTHESIS PROTEIN 1"/>
    <property type="match status" value="1"/>
</dbReference>
<dbReference type="RefSeq" id="WP_376864923.1">
    <property type="nucleotide sequence ID" value="NZ_JBHRYB010000003.1"/>
</dbReference>
<proteinExistence type="predicted"/>
<dbReference type="EC" id="2.1.1.44" evidence="4"/>
<dbReference type="GO" id="GO:0052706">
    <property type="term" value="F:L-histidine N(alpha)-methyltransferase activity"/>
    <property type="evidence" value="ECO:0007669"/>
    <property type="project" value="UniProtKB-EC"/>
</dbReference>
<protein>
    <submittedName>
        <fullName evidence="4">L-histidine N(Alpha)-methyltransferase</fullName>
        <ecNumber evidence="4">2.1.1.44</ecNumber>
    </submittedName>
</protein>
<keyword evidence="5" id="KW-1185">Reference proteome</keyword>
<dbReference type="Gene3D" id="3.40.50.150">
    <property type="entry name" value="Vaccinia Virus protein VP39"/>
    <property type="match status" value="1"/>
</dbReference>
<organism evidence="4 5">
    <name type="scientific">Bacterioplanoides pacificum</name>
    <dbReference type="NCBI Taxonomy" id="1171596"/>
    <lineage>
        <taxon>Bacteria</taxon>
        <taxon>Pseudomonadati</taxon>
        <taxon>Pseudomonadota</taxon>
        <taxon>Gammaproteobacteria</taxon>
        <taxon>Oceanospirillales</taxon>
        <taxon>Oceanospirillaceae</taxon>
        <taxon>Bacterioplanoides</taxon>
    </lineage>
</organism>
<dbReference type="GO" id="GO:0032259">
    <property type="term" value="P:methylation"/>
    <property type="evidence" value="ECO:0007669"/>
    <property type="project" value="UniProtKB-KW"/>
</dbReference>
<evidence type="ECO:0000313" key="4">
    <source>
        <dbReference type="EMBL" id="MFC3679267.1"/>
    </source>
</evidence>
<dbReference type="InterPro" id="IPR017804">
    <property type="entry name" value="MeTrfase_EgtD-like"/>
</dbReference>
<keyword evidence="2 4" id="KW-0808">Transferase</keyword>
<reference evidence="5" key="1">
    <citation type="journal article" date="2019" name="Int. J. Syst. Evol. Microbiol.">
        <title>The Global Catalogue of Microorganisms (GCM) 10K type strain sequencing project: providing services to taxonomists for standard genome sequencing and annotation.</title>
        <authorList>
            <consortium name="The Broad Institute Genomics Platform"/>
            <consortium name="The Broad Institute Genome Sequencing Center for Infectious Disease"/>
            <person name="Wu L."/>
            <person name="Ma J."/>
        </authorList>
    </citation>
    <scope>NUCLEOTIDE SEQUENCE [LARGE SCALE GENOMIC DNA]</scope>
    <source>
        <strain evidence="5">KCTC 42424</strain>
    </source>
</reference>
<evidence type="ECO:0000313" key="5">
    <source>
        <dbReference type="Proteomes" id="UP001595722"/>
    </source>
</evidence>
<dbReference type="EMBL" id="JBHRYB010000003">
    <property type="protein sequence ID" value="MFC3679267.1"/>
    <property type="molecule type" value="Genomic_DNA"/>
</dbReference>
<dbReference type="NCBIfam" id="TIGR03438">
    <property type="entry name" value="egtD_ergothio"/>
    <property type="match status" value="1"/>
</dbReference>
<feature type="domain" description="Histidine-specific methyltransferase SAM-dependent" evidence="3">
    <location>
        <begin position="24"/>
        <end position="323"/>
    </location>
</feature>
<dbReference type="SUPFAM" id="SSF53335">
    <property type="entry name" value="S-adenosyl-L-methionine-dependent methyltransferases"/>
    <property type="match status" value="1"/>
</dbReference>
<dbReference type="PANTHER" id="PTHR43397:SF1">
    <property type="entry name" value="ERGOTHIONEINE BIOSYNTHESIS PROTEIN 1"/>
    <property type="match status" value="1"/>
</dbReference>
<dbReference type="Pfam" id="PF10017">
    <property type="entry name" value="Methyltransf_33"/>
    <property type="match status" value="1"/>
</dbReference>
<comment type="caution">
    <text evidence="4">The sequence shown here is derived from an EMBL/GenBank/DDBJ whole genome shotgun (WGS) entry which is preliminary data.</text>
</comment>
<dbReference type="InterPro" id="IPR035094">
    <property type="entry name" value="EgtD"/>
</dbReference>
<dbReference type="PIRSF" id="PIRSF018005">
    <property type="entry name" value="UCP018005"/>
    <property type="match status" value="1"/>
</dbReference>
<dbReference type="InterPro" id="IPR029063">
    <property type="entry name" value="SAM-dependent_MTases_sf"/>
</dbReference>
<dbReference type="InterPro" id="IPR051128">
    <property type="entry name" value="EgtD_Methyltrsf_superfamily"/>
</dbReference>
<sequence>MKLNQNLPQGLQLFDDRPAAADIKSEVLEGLAKPQKTLPAKYFYDERGSRLFEAITQLPEYYLTRTEIGLLRQYGQDIARRVGQGAVLMEYGSGASVKIRLLLEALRPDCYVPMDISRDFLIASANKLLDDYPWLSIYAGCVDYSQPLELPQTLEQASNKLGFFPGSSMGNFTPAEAQAFLRRVRQTLGDGSHFLLGVDLDKDSDILQAAYQDSQGVTAAFNKNILRHLNRTLRASFDESLFDHQARVNKSCSRVEMHLVSRIDQMIHIAGTTLVLRRGESLHTENSYKYHTESLNWMARQADFNIEQVWQDPRGYYALVLMKAV</sequence>
<dbReference type="InterPro" id="IPR019257">
    <property type="entry name" value="MeTrfase_dom"/>
</dbReference>
<evidence type="ECO:0000256" key="1">
    <source>
        <dbReference type="ARBA" id="ARBA00022603"/>
    </source>
</evidence>
<accession>A0ABV7VQW1</accession>
<keyword evidence="1 4" id="KW-0489">Methyltransferase</keyword>
<dbReference type="Proteomes" id="UP001595722">
    <property type="component" value="Unassembled WGS sequence"/>
</dbReference>
<evidence type="ECO:0000256" key="2">
    <source>
        <dbReference type="ARBA" id="ARBA00022679"/>
    </source>
</evidence>
<evidence type="ECO:0000259" key="3">
    <source>
        <dbReference type="Pfam" id="PF10017"/>
    </source>
</evidence>